<name>A0A1C7LY10_GRIFR</name>
<dbReference type="AlphaFoldDB" id="A0A1C7LY10"/>
<proteinExistence type="predicted"/>
<dbReference type="Proteomes" id="UP000092993">
    <property type="component" value="Unassembled WGS sequence"/>
</dbReference>
<evidence type="ECO:0000313" key="1">
    <source>
        <dbReference type="EMBL" id="OBZ69591.1"/>
    </source>
</evidence>
<dbReference type="EMBL" id="LUGG01000015">
    <property type="protein sequence ID" value="OBZ69591.1"/>
    <property type="molecule type" value="Genomic_DNA"/>
</dbReference>
<reference evidence="1 2" key="1">
    <citation type="submission" date="2016-03" db="EMBL/GenBank/DDBJ databases">
        <title>Whole genome sequencing of Grifola frondosa 9006-11.</title>
        <authorList>
            <person name="Min B."/>
            <person name="Park H."/>
            <person name="Kim J.-G."/>
            <person name="Cho H."/>
            <person name="Oh Y.-L."/>
            <person name="Kong W.-S."/>
            <person name="Choi I.-G."/>
        </authorList>
    </citation>
    <scope>NUCLEOTIDE SEQUENCE [LARGE SCALE GENOMIC DNA]</scope>
    <source>
        <strain evidence="1 2">9006-11</strain>
    </source>
</reference>
<evidence type="ECO:0000313" key="2">
    <source>
        <dbReference type="Proteomes" id="UP000092993"/>
    </source>
</evidence>
<gene>
    <name evidence="1" type="ORF">A0H81_10245</name>
</gene>
<accession>A0A1C7LY10</accession>
<comment type="caution">
    <text evidence="1">The sequence shown here is derived from an EMBL/GenBank/DDBJ whole genome shotgun (WGS) entry which is preliminary data.</text>
</comment>
<sequence length="128" mass="13731">MQLGGLSGLSARLHVVDADEDETVGGRSGDDYFDKVLFGRRVSVASDGAAGIGSRMLDSHASSWGAARAEPSKMSRSGSANGQTGKYLFLMVCEVFWVCTVEVKTIERIQTKTTANEVAKINKMVKNI</sequence>
<keyword evidence="2" id="KW-1185">Reference proteome</keyword>
<protein>
    <submittedName>
        <fullName evidence="1">Uncharacterized protein</fullName>
    </submittedName>
</protein>
<organism evidence="1 2">
    <name type="scientific">Grifola frondosa</name>
    <name type="common">Maitake</name>
    <name type="synonym">Polyporus frondosus</name>
    <dbReference type="NCBI Taxonomy" id="5627"/>
    <lineage>
        <taxon>Eukaryota</taxon>
        <taxon>Fungi</taxon>
        <taxon>Dikarya</taxon>
        <taxon>Basidiomycota</taxon>
        <taxon>Agaricomycotina</taxon>
        <taxon>Agaricomycetes</taxon>
        <taxon>Polyporales</taxon>
        <taxon>Grifolaceae</taxon>
        <taxon>Grifola</taxon>
    </lineage>
</organism>